<dbReference type="GO" id="GO:0016020">
    <property type="term" value="C:membrane"/>
    <property type="evidence" value="ECO:0007669"/>
    <property type="project" value="InterPro"/>
</dbReference>
<feature type="transmembrane region" description="Helical" evidence="3">
    <location>
        <begin position="214"/>
        <end position="234"/>
    </location>
</feature>
<protein>
    <recommendedName>
        <fullName evidence="4">EamA domain-containing protein</fullName>
    </recommendedName>
</protein>
<feature type="domain" description="EamA" evidence="4">
    <location>
        <begin position="152"/>
        <end position="285"/>
    </location>
</feature>
<evidence type="ECO:0000256" key="1">
    <source>
        <dbReference type="ARBA" id="ARBA00004127"/>
    </source>
</evidence>
<dbReference type="AlphaFoldDB" id="A0A223ECS3"/>
<dbReference type="OrthoDB" id="9809509at2"/>
<keyword evidence="3" id="KW-0812">Transmembrane</keyword>
<feature type="transmembrane region" description="Helical" evidence="3">
    <location>
        <begin position="182"/>
        <end position="202"/>
    </location>
</feature>
<feature type="domain" description="EamA" evidence="4">
    <location>
        <begin position="4"/>
        <end position="139"/>
    </location>
</feature>
<feature type="transmembrane region" description="Helical" evidence="3">
    <location>
        <begin position="152"/>
        <end position="170"/>
    </location>
</feature>
<feature type="transmembrane region" description="Helical" evidence="3">
    <location>
        <begin position="66"/>
        <end position="84"/>
    </location>
</feature>
<feature type="transmembrane region" description="Helical" evidence="3">
    <location>
        <begin position="268"/>
        <end position="288"/>
    </location>
</feature>
<dbReference type="SUPFAM" id="SSF103481">
    <property type="entry name" value="Multidrug resistance efflux transporter EmrE"/>
    <property type="match status" value="2"/>
</dbReference>
<dbReference type="PANTHER" id="PTHR12715">
    <property type="entry name" value="TRANSPORTER, DRUG/METABOLITE EXPORTER FAMILY"/>
    <property type="match status" value="1"/>
</dbReference>
<accession>A0A223ECS3</accession>
<evidence type="ECO:0000256" key="2">
    <source>
        <dbReference type="ARBA" id="ARBA00007362"/>
    </source>
</evidence>
<feature type="transmembrane region" description="Helical" evidence="3">
    <location>
        <begin position="246"/>
        <end position="262"/>
    </location>
</feature>
<dbReference type="Pfam" id="PF00892">
    <property type="entry name" value="EamA"/>
    <property type="match status" value="2"/>
</dbReference>
<dbReference type="PANTHER" id="PTHR12715:SF4">
    <property type="entry name" value="EAMA DOMAIN-CONTAINING PROTEIN"/>
    <property type="match status" value="1"/>
</dbReference>
<sequence>MNTKAFLLASITVIIWGSTFAAIRASLHGGYSAGHLVLVRYLIASGIFVLYALWPGVKFRLPKKEDLLRISILAFIGISIYHIGVTFGEQTVSAGTAGMLIGSAPVFIAIIAAFVLKEHLGLFGWIGLGIGFTGITLITLGTAGPSLNISEGAFLVLMSAIASAVFFVFQKPLFSRYNPIELTAYFTWIGTIPFLIFIPGLFQEIQNATMEGHLSAIFVGIFPAAIGYVTWAVALSLGKASTVSSLLYLEPVIAIFVAWVWLREVPSTLSVIGGGIAILGVLVVNGLGKYKSVMKKAA</sequence>
<evidence type="ECO:0000313" key="5">
    <source>
        <dbReference type="EMBL" id="ASS93046.1"/>
    </source>
</evidence>
<feature type="transmembrane region" description="Helical" evidence="3">
    <location>
        <begin position="37"/>
        <end position="54"/>
    </location>
</feature>
<keyword evidence="3" id="KW-1133">Transmembrane helix</keyword>
<evidence type="ECO:0000256" key="3">
    <source>
        <dbReference type="SAM" id="Phobius"/>
    </source>
</evidence>
<dbReference type="EMBL" id="CP017704">
    <property type="protein sequence ID" value="ASS93046.1"/>
    <property type="molecule type" value="Genomic_DNA"/>
</dbReference>
<evidence type="ECO:0000313" key="6">
    <source>
        <dbReference type="Proteomes" id="UP000214618"/>
    </source>
</evidence>
<feature type="transmembrane region" description="Helical" evidence="3">
    <location>
        <begin position="122"/>
        <end position="140"/>
    </location>
</feature>
<dbReference type="InterPro" id="IPR052756">
    <property type="entry name" value="Alkyne_AA_exporter"/>
</dbReference>
<dbReference type="Proteomes" id="UP000214618">
    <property type="component" value="Chromosome"/>
</dbReference>
<dbReference type="InterPro" id="IPR000620">
    <property type="entry name" value="EamA_dom"/>
</dbReference>
<comment type="similarity">
    <text evidence="2">Belongs to the EamA transporter family.</text>
</comment>
<feature type="transmembrane region" description="Helical" evidence="3">
    <location>
        <begin position="96"/>
        <end position="115"/>
    </location>
</feature>
<dbReference type="GeneID" id="56471725"/>
<dbReference type="InterPro" id="IPR037185">
    <property type="entry name" value="EmrE-like"/>
</dbReference>
<organism evidence="5 6">
    <name type="scientific">Peribacillus simplex NBRC 15720 = DSM 1321</name>
    <dbReference type="NCBI Taxonomy" id="1349754"/>
    <lineage>
        <taxon>Bacteria</taxon>
        <taxon>Bacillati</taxon>
        <taxon>Bacillota</taxon>
        <taxon>Bacilli</taxon>
        <taxon>Bacillales</taxon>
        <taxon>Bacillaceae</taxon>
        <taxon>Peribacillus</taxon>
    </lineage>
</organism>
<gene>
    <name evidence="5" type="ORF">BS1321_03160</name>
</gene>
<reference evidence="5 6" key="1">
    <citation type="submission" date="2016-10" db="EMBL/GenBank/DDBJ databases">
        <title>The whole genome sequencing and assembly of Bacillus simplex DSM 1321 strain.</title>
        <authorList>
            <person name="Park M.-K."/>
            <person name="Lee Y.-J."/>
            <person name="Yi H."/>
            <person name="Bahn Y.-S."/>
            <person name="Kim J.F."/>
            <person name="Lee D.-W."/>
        </authorList>
    </citation>
    <scope>NUCLEOTIDE SEQUENCE [LARGE SCALE GENOMIC DNA]</scope>
    <source>
        <strain evidence="5 6">DSM 1321</strain>
    </source>
</reference>
<comment type="subcellular location">
    <subcellularLocation>
        <location evidence="1">Endomembrane system</location>
        <topology evidence="1">Multi-pass membrane protein</topology>
    </subcellularLocation>
</comment>
<keyword evidence="3" id="KW-0472">Membrane</keyword>
<dbReference type="RefSeq" id="WP_063234603.1">
    <property type="nucleotide sequence ID" value="NZ_BCVO01000016.1"/>
</dbReference>
<evidence type="ECO:0000259" key="4">
    <source>
        <dbReference type="Pfam" id="PF00892"/>
    </source>
</evidence>
<name>A0A223ECS3_9BACI</name>
<proteinExistence type="inferred from homology"/>